<comment type="caution">
    <text evidence="3">The sequence shown here is derived from an EMBL/GenBank/DDBJ whole genome shotgun (WGS) entry which is preliminary data.</text>
</comment>
<keyword evidence="4" id="KW-1185">Reference proteome</keyword>
<accession>A0A6L6QQI7</accession>
<evidence type="ECO:0000313" key="3">
    <source>
        <dbReference type="EMBL" id="MTW14361.1"/>
    </source>
</evidence>
<feature type="signal peptide" evidence="1">
    <location>
        <begin position="1"/>
        <end position="22"/>
    </location>
</feature>
<name>A0A6L6QQI7_9BURK</name>
<proteinExistence type="predicted"/>
<dbReference type="EMBL" id="WNKX01000042">
    <property type="protein sequence ID" value="MTW14361.1"/>
    <property type="molecule type" value="Genomic_DNA"/>
</dbReference>
<protein>
    <submittedName>
        <fullName evidence="3">ABC transporter</fullName>
    </submittedName>
</protein>
<sequence>MKKNIILIAIVAAAALAGCASKGPQPTTYDFGPMGAPLPAASTATGGTDGARILAMPAIVIADVSGPASLDSQRMYYRLMYADALQSRPYAYNSWAVTPLQMMSQRLKARIAQAGVKVVSTTDSAGGLPLLRMEADDFSQSFDSATQSSASISMRASVFRNHKLVDQRTFTRTVRAPSADAAGGASALAECTDGIAADILAWLASMPQ</sequence>
<dbReference type="RefSeq" id="WP_155457303.1">
    <property type="nucleotide sequence ID" value="NZ_WNKX01000042.1"/>
</dbReference>
<dbReference type="InterPro" id="IPR005586">
    <property type="entry name" value="ABC_trans_aux"/>
</dbReference>
<evidence type="ECO:0000313" key="4">
    <source>
        <dbReference type="Proteomes" id="UP000472320"/>
    </source>
</evidence>
<evidence type="ECO:0000256" key="1">
    <source>
        <dbReference type="SAM" id="SignalP"/>
    </source>
</evidence>
<dbReference type="Pfam" id="PF03886">
    <property type="entry name" value="ABC_trans_aux"/>
    <property type="match status" value="1"/>
</dbReference>
<dbReference type="OrthoDB" id="5568302at2"/>
<organism evidence="3 4">
    <name type="scientific">Massilia eburnea</name>
    <dbReference type="NCBI Taxonomy" id="1776165"/>
    <lineage>
        <taxon>Bacteria</taxon>
        <taxon>Pseudomonadati</taxon>
        <taxon>Pseudomonadota</taxon>
        <taxon>Betaproteobacteria</taxon>
        <taxon>Burkholderiales</taxon>
        <taxon>Oxalobacteraceae</taxon>
        <taxon>Telluria group</taxon>
        <taxon>Massilia</taxon>
    </lineage>
</organism>
<feature type="domain" description="ABC-type transport auxiliary lipoprotein component" evidence="2">
    <location>
        <begin position="52"/>
        <end position="199"/>
    </location>
</feature>
<reference evidence="3 4" key="1">
    <citation type="submission" date="2019-11" db="EMBL/GenBank/DDBJ databases">
        <title>Type strains purchased from KCTC, JCM and DSMZ.</title>
        <authorList>
            <person name="Lu H."/>
        </authorList>
    </citation>
    <scope>NUCLEOTIDE SEQUENCE [LARGE SCALE GENOMIC DNA]</scope>
    <source>
        <strain evidence="3 4">JCM 31587</strain>
    </source>
</reference>
<gene>
    <name evidence="3" type="ORF">GM658_27470</name>
</gene>
<dbReference type="PROSITE" id="PS51257">
    <property type="entry name" value="PROKAR_LIPOPROTEIN"/>
    <property type="match status" value="1"/>
</dbReference>
<dbReference type="SUPFAM" id="SSF159594">
    <property type="entry name" value="XCC0632-like"/>
    <property type="match status" value="1"/>
</dbReference>
<feature type="chain" id="PRO_5027001992" evidence="1">
    <location>
        <begin position="23"/>
        <end position="208"/>
    </location>
</feature>
<keyword evidence="1" id="KW-0732">Signal</keyword>
<dbReference type="Gene3D" id="3.40.50.10610">
    <property type="entry name" value="ABC-type transport auxiliary lipoprotein component"/>
    <property type="match status" value="1"/>
</dbReference>
<evidence type="ECO:0000259" key="2">
    <source>
        <dbReference type="Pfam" id="PF03886"/>
    </source>
</evidence>
<dbReference type="AlphaFoldDB" id="A0A6L6QQI7"/>
<dbReference type="Proteomes" id="UP000472320">
    <property type="component" value="Unassembled WGS sequence"/>
</dbReference>